<keyword evidence="2" id="KW-0472">Membrane</keyword>
<feature type="compositionally biased region" description="Pro residues" evidence="1">
    <location>
        <begin position="48"/>
        <end position="60"/>
    </location>
</feature>
<reference evidence="3 4" key="1">
    <citation type="submission" date="2020-08" db="EMBL/GenBank/DDBJ databases">
        <title>A Genomic Blueprint of the Chicken Gut Microbiome.</title>
        <authorList>
            <person name="Gilroy R."/>
            <person name="Ravi A."/>
            <person name="Getino M."/>
            <person name="Pursley I."/>
            <person name="Horton D.L."/>
            <person name="Alikhan N.-F."/>
            <person name="Baker D."/>
            <person name="Gharbi K."/>
            <person name="Hall N."/>
            <person name="Watson M."/>
            <person name="Adriaenssens E.M."/>
            <person name="Foster-Nyarko E."/>
            <person name="Jarju S."/>
            <person name="Secka A."/>
            <person name="Antonio M."/>
            <person name="Oren A."/>
            <person name="Chaudhuri R."/>
            <person name="La Ragione R.M."/>
            <person name="Hildebrand F."/>
            <person name="Pallen M.J."/>
        </authorList>
    </citation>
    <scope>NUCLEOTIDE SEQUENCE [LARGE SCALE GENOMIC DNA]</scope>
    <source>
        <strain evidence="3 4">Sa4CUA1</strain>
    </source>
</reference>
<evidence type="ECO:0008006" key="5">
    <source>
        <dbReference type="Google" id="ProtNLM"/>
    </source>
</evidence>
<evidence type="ECO:0000313" key="3">
    <source>
        <dbReference type="EMBL" id="MBD7951851.1"/>
    </source>
</evidence>
<accession>A0ABR8RVQ2</accession>
<comment type="caution">
    <text evidence="3">The sequence shown here is derived from an EMBL/GenBank/DDBJ whole genome shotgun (WGS) entry which is preliminary data.</text>
</comment>
<proteinExistence type="predicted"/>
<feature type="transmembrane region" description="Helical" evidence="2">
    <location>
        <begin position="6"/>
        <end position="32"/>
    </location>
</feature>
<evidence type="ECO:0000256" key="1">
    <source>
        <dbReference type="SAM" id="MobiDB-lite"/>
    </source>
</evidence>
<feature type="transmembrane region" description="Helical" evidence="2">
    <location>
        <begin position="167"/>
        <end position="191"/>
    </location>
</feature>
<sequence>MSFTTGLAVAGVVLATLVLSVLGGMLVTPWVLRAAARRSEAEGEVPPARDPGPVPPPPGRVVPAAGPRTAASAPVPPPPAGPPVPAPVPSAPDPATGATPSDPGGPVGTEAVQTLRGGTWIGILERLAITGCLLAGYPAGIAVVVAIKGLGRYPELREHPVGAERFLIGTLASSIWAAATGLLGAAILGVLR</sequence>
<feature type="compositionally biased region" description="Low complexity" evidence="1">
    <location>
        <begin position="61"/>
        <end position="73"/>
    </location>
</feature>
<organism evidence="3 4">
    <name type="scientific">Oerskovia rustica</name>
    <dbReference type="NCBI Taxonomy" id="2762237"/>
    <lineage>
        <taxon>Bacteria</taxon>
        <taxon>Bacillati</taxon>
        <taxon>Actinomycetota</taxon>
        <taxon>Actinomycetes</taxon>
        <taxon>Micrococcales</taxon>
        <taxon>Cellulomonadaceae</taxon>
        <taxon>Oerskovia</taxon>
    </lineage>
</organism>
<evidence type="ECO:0000313" key="4">
    <source>
        <dbReference type="Proteomes" id="UP000641803"/>
    </source>
</evidence>
<keyword evidence="2" id="KW-0812">Transmembrane</keyword>
<dbReference type="Proteomes" id="UP000641803">
    <property type="component" value="Unassembled WGS sequence"/>
</dbReference>
<evidence type="ECO:0000256" key="2">
    <source>
        <dbReference type="SAM" id="Phobius"/>
    </source>
</evidence>
<feature type="transmembrane region" description="Helical" evidence="2">
    <location>
        <begin position="127"/>
        <end position="147"/>
    </location>
</feature>
<keyword evidence="4" id="KW-1185">Reference proteome</keyword>
<keyword evidence="2" id="KW-1133">Transmembrane helix</keyword>
<dbReference type="RefSeq" id="WP_191797151.1">
    <property type="nucleotide sequence ID" value="NZ_JACSQQ010000032.1"/>
</dbReference>
<dbReference type="EMBL" id="JACSQQ010000032">
    <property type="protein sequence ID" value="MBD7951851.1"/>
    <property type="molecule type" value="Genomic_DNA"/>
</dbReference>
<protein>
    <recommendedName>
        <fullName evidence="5">DUF4190 domain-containing protein</fullName>
    </recommendedName>
</protein>
<name>A0ABR8RVQ2_9CELL</name>
<feature type="compositionally biased region" description="Pro residues" evidence="1">
    <location>
        <begin position="74"/>
        <end position="92"/>
    </location>
</feature>
<feature type="region of interest" description="Disordered" evidence="1">
    <location>
        <begin position="39"/>
        <end position="108"/>
    </location>
</feature>
<gene>
    <name evidence="3" type="ORF">H9652_15715</name>
</gene>